<dbReference type="AlphaFoldDB" id="X0WM88"/>
<protein>
    <submittedName>
        <fullName evidence="1">Uncharacterized protein</fullName>
    </submittedName>
</protein>
<dbReference type="EMBL" id="BARS01037262">
    <property type="protein sequence ID" value="GAG24332.1"/>
    <property type="molecule type" value="Genomic_DNA"/>
</dbReference>
<evidence type="ECO:0000313" key="1">
    <source>
        <dbReference type="EMBL" id="GAG24332.1"/>
    </source>
</evidence>
<accession>X0WM88</accession>
<gene>
    <name evidence="1" type="ORF">S01H1_57155</name>
</gene>
<reference evidence="1" key="1">
    <citation type="journal article" date="2014" name="Front. Microbiol.">
        <title>High frequency of phylogenetically diverse reductive dehalogenase-homologous genes in deep subseafloor sedimentary metagenomes.</title>
        <authorList>
            <person name="Kawai M."/>
            <person name="Futagami T."/>
            <person name="Toyoda A."/>
            <person name="Takaki Y."/>
            <person name="Nishi S."/>
            <person name="Hori S."/>
            <person name="Arai W."/>
            <person name="Tsubouchi T."/>
            <person name="Morono Y."/>
            <person name="Uchiyama I."/>
            <person name="Ito T."/>
            <person name="Fujiyama A."/>
            <person name="Inagaki F."/>
            <person name="Takami H."/>
        </authorList>
    </citation>
    <scope>NUCLEOTIDE SEQUENCE</scope>
    <source>
        <strain evidence="1">Expedition CK06-06</strain>
    </source>
</reference>
<sequence length="94" mass="10514">MPNYGAANYSYDPEAAYGYANNDTKQELSLTIIIESTVIKSQDSSLNHIACAKCDNKVLLKNEFKAEDDNYYCATCWEQWTREHVLAPAGLGDV</sequence>
<organism evidence="1">
    <name type="scientific">marine sediment metagenome</name>
    <dbReference type="NCBI Taxonomy" id="412755"/>
    <lineage>
        <taxon>unclassified sequences</taxon>
        <taxon>metagenomes</taxon>
        <taxon>ecological metagenomes</taxon>
    </lineage>
</organism>
<comment type="caution">
    <text evidence="1">The sequence shown here is derived from an EMBL/GenBank/DDBJ whole genome shotgun (WGS) entry which is preliminary data.</text>
</comment>
<proteinExistence type="predicted"/>
<name>X0WM88_9ZZZZ</name>